<dbReference type="Proteomes" id="UP000095281">
    <property type="component" value="Unplaced"/>
</dbReference>
<sequence>MDLPLFEELPYFYAQKEYAETALFKQLNSSIFFNENVGPFRDINYVFSAISKWAKYHCSIEFLLSGSQQLKNQNADSDVDAIVVLHKRKNDKCRIHELNQFYGNPNNDLCNYSFKEECKDGSLYCYLCRNYSIHKLRKNMHSRIRIIEFVKNEINFDISFVIIYDNVSEISTNTFQINKLNNQKLENIIENKVKQLENMNKNRGLTVDEKIKEKRSEMLSLASYHSNNIMIKIVEMTGNFNKFRFVTRAIKQWAKSEFARNGTRK</sequence>
<accession>A0A1I8B9V1</accession>
<dbReference type="InterPro" id="IPR043519">
    <property type="entry name" value="NT_sf"/>
</dbReference>
<organism evidence="1 2">
    <name type="scientific">Meloidogyne hapla</name>
    <name type="common">Root-knot nematode worm</name>
    <dbReference type="NCBI Taxonomy" id="6305"/>
    <lineage>
        <taxon>Eukaryota</taxon>
        <taxon>Metazoa</taxon>
        <taxon>Ecdysozoa</taxon>
        <taxon>Nematoda</taxon>
        <taxon>Chromadorea</taxon>
        <taxon>Rhabditida</taxon>
        <taxon>Tylenchina</taxon>
        <taxon>Tylenchomorpha</taxon>
        <taxon>Tylenchoidea</taxon>
        <taxon>Meloidogynidae</taxon>
        <taxon>Meloidogyninae</taxon>
        <taxon>Meloidogyne</taxon>
    </lineage>
</organism>
<evidence type="ECO:0000313" key="2">
    <source>
        <dbReference type="WBParaSite" id="MhA1_Contig1636.frz3.gene3"/>
    </source>
</evidence>
<protein>
    <submittedName>
        <fullName evidence="2">NTP_transf_2 domain-containing protein</fullName>
    </submittedName>
</protein>
<evidence type="ECO:0000313" key="1">
    <source>
        <dbReference type="Proteomes" id="UP000095281"/>
    </source>
</evidence>
<proteinExistence type="predicted"/>
<dbReference type="Gene3D" id="3.30.460.10">
    <property type="entry name" value="Beta Polymerase, domain 2"/>
    <property type="match status" value="1"/>
</dbReference>
<name>A0A1I8B9V1_MELHA</name>
<dbReference type="AlphaFoldDB" id="A0A1I8B9V1"/>
<dbReference type="WBParaSite" id="MhA1_Contig1636.frz3.gene3">
    <property type="protein sequence ID" value="MhA1_Contig1636.frz3.gene3"/>
    <property type="gene ID" value="MhA1_Contig1636.frz3.gene3"/>
</dbReference>
<reference evidence="2" key="1">
    <citation type="submission" date="2016-11" db="UniProtKB">
        <authorList>
            <consortium name="WormBaseParasite"/>
        </authorList>
    </citation>
    <scope>IDENTIFICATION</scope>
</reference>
<keyword evidence="1" id="KW-1185">Reference proteome</keyword>